<evidence type="ECO:0000313" key="2">
    <source>
        <dbReference type="EMBL" id="CAL1391248.1"/>
    </source>
</evidence>
<dbReference type="PANTHER" id="PTHR31672">
    <property type="entry name" value="BNACNNG10540D PROTEIN"/>
    <property type="match status" value="1"/>
</dbReference>
<accession>A0AAV2EYX1</accession>
<keyword evidence="3" id="KW-1185">Reference proteome</keyword>
<dbReference type="InterPro" id="IPR050796">
    <property type="entry name" value="SCF_F-box_component"/>
</dbReference>
<evidence type="ECO:0000259" key="1">
    <source>
        <dbReference type="SMART" id="SM00256"/>
    </source>
</evidence>
<dbReference type="AlphaFoldDB" id="A0AAV2EYX1"/>
<proteinExistence type="predicted"/>
<dbReference type="SUPFAM" id="SSF81383">
    <property type="entry name" value="F-box domain"/>
    <property type="match status" value="1"/>
</dbReference>
<sequence length="411" mass="46829">MQIIKEISADVQIDILGRLPLASCIVRFRCVSKQWCALISDPSFTRHKLFSAAENPDYSTYPLTMIVKNNKCAASLLYTLHSRNTLEPLLEAESPFDSDNYRIVGYCNGLMCMGYHGCSRDPTQATALILWNPATSEIKVLPPTLYGESAGWVRIVGLGFDPESNDYKVVRQIIDYGKVGMIYDQACWDHHFEEVYSLSNDSWKRIDVGVGQPSSERSFLPQLPDYEVPRFCKGKLYWWTEITYPRGETGQTTRFASFDLSREVFEIVDVAKPAAAAEVWRVRSLLELPPSQLGDHSLAAVCCSTGADDQSGSCFEIWALLKLWVPESWTKLFVVPIVTDYYRFWGSSTSFLFFYDARDSNWLGGHDWYLDPEFIARRLQTGETVALNSWDVRAFLVVNYVPSRVSLIHYR</sequence>
<dbReference type="EMBL" id="OZ034818">
    <property type="protein sequence ID" value="CAL1391248.1"/>
    <property type="molecule type" value="Genomic_DNA"/>
</dbReference>
<dbReference type="SMART" id="SM00256">
    <property type="entry name" value="FBOX"/>
    <property type="match status" value="1"/>
</dbReference>
<reference evidence="2 3" key="1">
    <citation type="submission" date="2024-04" db="EMBL/GenBank/DDBJ databases">
        <authorList>
            <person name="Fracassetti M."/>
        </authorList>
    </citation>
    <scope>NUCLEOTIDE SEQUENCE [LARGE SCALE GENOMIC DNA]</scope>
</reference>
<dbReference type="NCBIfam" id="TIGR01640">
    <property type="entry name" value="F_box_assoc_1"/>
    <property type="match status" value="1"/>
</dbReference>
<protein>
    <recommendedName>
        <fullName evidence="1">F-box domain-containing protein</fullName>
    </recommendedName>
</protein>
<dbReference type="Pfam" id="PF07734">
    <property type="entry name" value="FBA_1"/>
    <property type="match status" value="1"/>
</dbReference>
<dbReference type="InterPro" id="IPR036047">
    <property type="entry name" value="F-box-like_dom_sf"/>
</dbReference>
<gene>
    <name evidence="2" type="ORF">LTRI10_LOCUS31981</name>
</gene>
<evidence type="ECO:0000313" key="3">
    <source>
        <dbReference type="Proteomes" id="UP001497516"/>
    </source>
</evidence>
<dbReference type="InterPro" id="IPR006527">
    <property type="entry name" value="F-box-assoc_dom_typ1"/>
</dbReference>
<name>A0AAV2EYX1_9ROSI</name>
<feature type="domain" description="F-box" evidence="1">
    <location>
        <begin position="7"/>
        <end position="48"/>
    </location>
</feature>
<dbReference type="PANTHER" id="PTHR31672:SF13">
    <property type="entry name" value="F-BOX PROTEIN CPR30-LIKE"/>
    <property type="match status" value="1"/>
</dbReference>
<dbReference type="Proteomes" id="UP001497516">
    <property type="component" value="Chromosome 5"/>
</dbReference>
<dbReference type="Pfam" id="PF00646">
    <property type="entry name" value="F-box"/>
    <property type="match status" value="1"/>
</dbReference>
<organism evidence="2 3">
    <name type="scientific">Linum trigynum</name>
    <dbReference type="NCBI Taxonomy" id="586398"/>
    <lineage>
        <taxon>Eukaryota</taxon>
        <taxon>Viridiplantae</taxon>
        <taxon>Streptophyta</taxon>
        <taxon>Embryophyta</taxon>
        <taxon>Tracheophyta</taxon>
        <taxon>Spermatophyta</taxon>
        <taxon>Magnoliopsida</taxon>
        <taxon>eudicotyledons</taxon>
        <taxon>Gunneridae</taxon>
        <taxon>Pentapetalae</taxon>
        <taxon>rosids</taxon>
        <taxon>fabids</taxon>
        <taxon>Malpighiales</taxon>
        <taxon>Linaceae</taxon>
        <taxon>Linum</taxon>
    </lineage>
</organism>
<dbReference type="CDD" id="cd22157">
    <property type="entry name" value="F-box_AtFBW1-like"/>
    <property type="match status" value="1"/>
</dbReference>
<dbReference type="InterPro" id="IPR001810">
    <property type="entry name" value="F-box_dom"/>
</dbReference>
<dbReference type="InterPro" id="IPR017451">
    <property type="entry name" value="F-box-assoc_interact_dom"/>
</dbReference>